<feature type="region of interest" description="Disordered" evidence="10">
    <location>
        <begin position="135"/>
        <end position="163"/>
    </location>
</feature>
<keyword evidence="5 9" id="KW-0238">DNA-binding</keyword>
<keyword evidence="3" id="KW-0879">Wnt signaling pathway</keyword>
<dbReference type="InterPro" id="IPR024940">
    <property type="entry name" value="TCF/LEF"/>
</dbReference>
<dbReference type="SUPFAM" id="SSF47095">
    <property type="entry name" value="HMG-box"/>
    <property type="match status" value="1"/>
</dbReference>
<dbReference type="PANTHER" id="PTHR10373:SF38">
    <property type="entry name" value="PROTEIN PANGOLIN, ISOFORM J"/>
    <property type="match status" value="1"/>
</dbReference>
<dbReference type="CDD" id="cd21996">
    <property type="entry name" value="HMG-box_TCF7-like"/>
    <property type="match status" value="1"/>
</dbReference>
<dbReference type="GO" id="GO:0000981">
    <property type="term" value="F:DNA-binding transcription factor activity, RNA polymerase II-specific"/>
    <property type="evidence" value="ECO:0007669"/>
    <property type="project" value="TreeGrafter"/>
</dbReference>
<keyword evidence="7" id="KW-0804">Transcription</keyword>
<dbReference type="OrthoDB" id="2307332at2759"/>
<gene>
    <name evidence="12" type="ORF">CUNI_LOCUS22237</name>
</gene>
<dbReference type="InterPro" id="IPR036910">
    <property type="entry name" value="HMG_box_dom_sf"/>
</dbReference>
<dbReference type="GO" id="GO:0000785">
    <property type="term" value="C:chromatin"/>
    <property type="evidence" value="ECO:0007669"/>
    <property type="project" value="TreeGrafter"/>
</dbReference>
<evidence type="ECO:0000256" key="3">
    <source>
        <dbReference type="ARBA" id="ARBA00022687"/>
    </source>
</evidence>
<evidence type="ECO:0000259" key="11">
    <source>
        <dbReference type="PROSITE" id="PS50118"/>
    </source>
</evidence>
<protein>
    <recommendedName>
        <fullName evidence="11">HMG box domain-containing protein</fullName>
    </recommendedName>
</protein>
<accession>A0A8S4A4C7</accession>
<dbReference type="GO" id="GO:0060070">
    <property type="term" value="P:canonical Wnt signaling pathway"/>
    <property type="evidence" value="ECO:0007669"/>
    <property type="project" value="TreeGrafter"/>
</dbReference>
<dbReference type="Proteomes" id="UP000678393">
    <property type="component" value="Unassembled WGS sequence"/>
</dbReference>
<dbReference type="SMART" id="SM01366">
    <property type="entry name" value="c-clamp"/>
    <property type="match status" value="1"/>
</dbReference>
<evidence type="ECO:0000256" key="8">
    <source>
        <dbReference type="ARBA" id="ARBA00023242"/>
    </source>
</evidence>
<dbReference type="GO" id="GO:1990907">
    <property type="term" value="C:beta-catenin-TCF complex"/>
    <property type="evidence" value="ECO:0007669"/>
    <property type="project" value="TreeGrafter"/>
</dbReference>
<sequence length="306" mass="34607">AGKFSMVQPHYPGLVMYNAQPPPAHKGFSSVYHDPKTGLPRPPVYAAYPAPGQFPHPLYSPEFTSASWHRSHYPITSGAFAGSFPPSLTSLSCYGPSGILPHLGHPGIPHPASLGPGPKSELMSPQLLQETHRQLNSLHRDENSSCKPSHHSPGAGEDTRKRPYVKKPLNAFMLFMKEMRPKVISECTLKESAAINQILGRRWHALDRSEQAKYYDMARKEKEVHLQRYPGWSARDNYAAHQKKKKRKKDGECPNDRKCRARYGVDQQSRWCKPCRSLHERSDQPVVETDQNHFVLVKAKEEVHPL</sequence>
<comment type="subcellular location">
    <subcellularLocation>
        <location evidence="1">Nucleus</location>
    </subcellularLocation>
</comment>
<comment type="similarity">
    <text evidence="2">Belongs to the TCF/LEF family.</text>
</comment>
<dbReference type="Pfam" id="PF00505">
    <property type="entry name" value="HMG_box"/>
    <property type="match status" value="1"/>
</dbReference>
<evidence type="ECO:0000256" key="2">
    <source>
        <dbReference type="ARBA" id="ARBA00006569"/>
    </source>
</evidence>
<evidence type="ECO:0000256" key="1">
    <source>
        <dbReference type="ARBA" id="ARBA00004123"/>
    </source>
</evidence>
<keyword evidence="13" id="KW-1185">Reference proteome</keyword>
<evidence type="ECO:0000256" key="9">
    <source>
        <dbReference type="PROSITE-ProRule" id="PRU00267"/>
    </source>
</evidence>
<feature type="compositionally biased region" description="Basic and acidic residues" evidence="10">
    <location>
        <begin position="135"/>
        <end position="144"/>
    </location>
</feature>
<dbReference type="InterPro" id="IPR009071">
    <property type="entry name" value="HMG_box_dom"/>
</dbReference>
<dbReference type="FunFam" id="1.10.30.10:FF:000001">
    <property type="entry name" value="transcription factor 7 isoform X2"/>
    <property type="match status" value="1"/>
</dbReference>
<dbReference type="SMART" id="SM00398">
    <property type="entry name" value="HMG"/>
    <property type="match status" value="1"/>
</dbReference>
<evidence type="ECO:0000256" key="4">
    <source>
        <dbReference type="ARBA" id="ARBA00023015"/>
    </source>
</evidence>
<dbReference type="AlphaFoldDB" id="A0A8S4A4C7"/>
<keyword evidence="4" id="KW-0805">Transcription regulation</keyword>
<name>A0A8S4A4C7_9EUPU</name>
<evidence type="ECO:0000313" key="12">
    <source>
        <dbReference type="EMBL" id="CAG5136679.1"/>
    </source>
</evidence>
<keyword evidence="8 9" id="KW-0539">Nucleus</keyword>
<feature type="domain" description="HMG box" evidence="11">
    <location>
        <begin position="165"/>
        <end position="233"/>
    </location>
</feature>
<dbReference type="GO" id="GO:0000978">
    <property type="term" value="F:RNA polymerase II cis-regulatory region sequence-specific DNA binding"/>
    <property type="evidence" value="ECO:0007669"/>
    <property type="project" value="TreeGrafter"/>
</dbReference>
<evidence type="ECO:0000256" key="7">
    <source>
        <dbReference type="ARBA" id="ARBA00023163"/>
    </source>
</evidence>
<dbReference type="PROSITE" id="PS50118">
    <property type="entry name" value="HMG_BOX_2"/>
    <property type="match status" value="1"/>
</dbReference>
<dbReference type="PANTHER" id="PTHR10373">
    <property type="entry name" value="TRANSCRIPTION FACTOR 7 FAMILY MEMBER"/>
    <property type="match status" value="1"/>
</dbReference>
<evidence type="ECO:0000256" key="10">
    <source>
        <dbReference type="SAM" id="MobiDB-lite"/>
    </source>
</evidence>
<keyword evidence="6" id="KW-0010">Activator</keyword>
<dbReference type="EMBL" id="CAJHNH020008557">
    <property type="protein sequence ID" value="CAG5136679.1"/>
    <property type="molecule type" value="Genomic_DNA"/>
</dbReference>
<dbReference type="Gene3D" id="1.10.30.10">
    <property type="entry name" value="High mobility group box domain"/>
    <property type="match status" value="1"/>
</dbReference>
<proteinExistence type="inferred from homology"/>
<feature type="non-terminal residue" evidence="12">
    <location>
        <position position="1"/>
    </location>
</feature>
<feature type="DNA-binding region" description="HMG box" evidence="9">
    <location>
        <begin position="165"/>
        <end position="233"/>
    </location>
</feature>
<organism evidence="12 13">
    <name type="scientific">Candidula unifasciata</name>
    <dbReference type="NCBI Taxonomy" id="100452"/>
    <lineage>
        <taxon>Eukaryota</taxon>
        <taxon>Metazoa</taxon>
        <taxon>Spiralia</taxon>
        <taxon>Lophotrochozoa</taxon>
        <taxon>Mollusca</taxon>
        <taxon>Gastropoda</taxon>
        <taxon>Heterobranchia</taxon>
        <taxon>Euthyneura</taxon>
        <taxon>Panpulmonata</taxon>
        <taxon>Eupulmonata</taxon>
        <taxon>Stylommatophora</taxon>
        <taxon>Helicina</taxon>
        <taxon>Helicoidea</taxon>
        <taxon>Geomitridae</taxon>
        <taxon>Candidula</taxon>
    </lineage>
</organism>
<reference evidence="12" key="1">
    <citation type="submission" date="2021-04" db="EMBL/GenBank/DDBJ databases">
        <authorList>
            <consortium name="Molecular Ecology Group"/>
        </authorList>
    </citation>
    <scope>NUCLEOTIDE SEQUENCE</scope>
</reference>
<evidence type="ECO:0000313" key="13">
    <source>
        <dbReference type="Proteomes" id="UP000678393"/>
    </source>
</evidence>
<evidence type="ECO:0000256" key="5">
    <source>
        <dbReference type="ARBA" id="ARBA00023125"/>
    </source>
</evidence>
<evidence type="ECO:0000256" key="6">
    <source>
        <dbReference type="ARBA" id="ARBA00023159"/>
    </source>
</evidence>
<comment type="caution">
    <text evidence="12">The sequence shown here is derived from an EMBL/GenBank/DDBJ whole genome shotgun (WGS) entry which is preliminary data.</text>
</comment>